<dbReference type="Proteomes" id="UP000217103">
    <property type="component" value="Unassembled WGS sequence"/>
</dbReference>
<dbReference type="GO" id="GO:0004222">
    <property type="term" value="F:metalloendopeptidase activity"/>
    <property type="evidence" value="ECO:0007669"/>
    <property type="project" value="TreeGrafter"/>
</dbReference>
<evidence type="ECO:0000313" key="5">
    <source>
        <dbReference type="Proteomes" id="UP000217103"/>
    </source>
</evidence>
<dbReference type="InterPro" id="IPR016047">
    <property type="entry name" value="M23ase_b-sheet_dom"/>
</dbReference>
<reference evidence="4 5" key="1">
    <citation type="submission" date="2016-10" db="EMBL/GenBank/DDBJ databases">
        <authorList>
            <person name="de Groot N.N."/>
        </authorList>
    </citation>
    <scope>NUCLEOTIDE SEQUENCE [LARGE SCALE GENOMIC DNA]</scope>
    <source>
        <strain evidence="4 5">DSM 43794</strain>
    </source>
</reference>
<dbReference type="STRING" id="35622.SAMN04489764_2870"/>
<evidence type="ECO:0000256" key="2">
    <source>
        <dbReference type="SAM" id="MobiDB-lite"/>
    </source>
</evidence>
<dbReference type="PANTHER" id="PTHR21666:SF289">
    <property type="entry name" value="L-ALA--D-GLU ENDOPEPTIDASE"/>
    <property type="match status" value="1"/>
</dbReference>
<dbReference type="AlphaFoldDB" id="A0A1H1F9J5"/>
<gene>
    <name evidence="4" type="ORF">SAMN04489764_2870</name>
</gene>
<proteinExistence type="predicted"/>
<keyword evidence="5" id="KW-1185">Reference proteome</keyword>
<dbReference type="SUPFAM" id="SSF51261">
    <property type="entry name" value="Duplicated hybrid motif"/>
    <property type="match status" value="1"/>
</dbReference>
<dbReference type="InterPro" id="IPR011055">
    <property type="entry name" value="Dup_hybrid_motif"/>
</dbReference>
<organism evidence="4 5">
    <name type="scientific">Thermostaphylospora chromogena</name>
    <dbReference type="NCBI Taxonomy" id="35622"/>
    <lineage>
        <taxon>Bacteria</taxon>
        <taxon>Bacillati</taxon>
        <taxon>Actinomycetota</taxon>
        <taxon>Actinomycetes</taxon>
        <taxon>Streptosporangiales</taxon>
        <taxon>Thermomonosporaceae</taxon>
        <taxon>Thermostaphylospora</taxon>
    </lineage>
</organism>
<accession>A0A1H1F9J5</accession>
<protein>
    <submittedName>
        <fullName evidence="4">Peptidase family M23</fullName>
    </submittedName>
</protein>
<dbReference type="Gene3D" id="2.70.70.10">
    <property type="entry name" value="Glucose Permease (Domain IIA)"/>
    <property type="match status" value="1"/>
</dbReference>
<dbReference type="Pfam" id="PF01551">
    <property type="entry name" value="Peptidase_M23"/>
    <property type="match status" value="1"/>
</dbReference>
<feature type="region of interest" description="Disordered" evidence="2">
    <location>
        <begin position="166"/>
        <end position="188"/>
    </location>
</feature>
<dbReference type="PANTHER" id="PTHR21666">
    <property type="entry name" value="PEPTIDASE-RELATED"/>
    <property type="match status" value="1"/>
</dbReference>
<evidence type="ECO:0000256" key="1">
    <source>
        <dbReference type="ARBA" id="ARBA00022729"/>
    </source>
</evidence>
<feature type="domain" description="M23ase beta-sheet core" evidence="3">
    <location>
        <begin position="59"/>
        <end position="151"/>
    </location>
</feature>
<feature type="region of interest" description="Disordered" evidence="2">
    <location>
        <begin position="1"/>
        <end position="32"/>
    </location>
</feature>
<dbReference type="InterPro" id="IPR050570">
    <property type="entry name" value="Cell_wall_metabolism_enzyme"/>
</dbReference>
<keyword evidence="1" id="KW-0732">Signal</keyword>
<evidence type="ECO:0000259" key="3">
    <source>
        <dbReference type="Pfam" id="PF01551"/>
    </source>
</evidence>
<sequence length="188" mass="19784">MPPERGEDPSPTPLVSASPPPSPSLASASPSASAWRWPVDAPGRVLRDFAPPAAPWLAGHRGVDLVANAGSAVRAAGPGTVSFAGRVADRGVVTVLHPDGLRTTYLPVTPSVRRGDRIDAGDVLGVLEAGYRHCPVDCLHWSLRRGAAYLSPLLLFHRPPVRLLPHRDVAGESGRGGTQVRSRRPGTT</sequence>
<dbReference type="CDD" id="cd12797">
    <property type="entry name" value="M23_peptidase"/>
    <property type="match status" value="1"/>
</dbReference>
<dbReference type="EMBL" id="FNKK01000002">
    <property type="protein sequence ID" value="SDQ97743.1"/>
    <property type="molecule type" value="Genomic_DNA"/>
</dbReference>
<name>A0A1H1F9J5_9ACTN</name>
<evidence type="ECO:0000313" key="4">
    <source>
        <dbReference type="EMBL" id="SDQ97743.1"/>
    </source>
</evidence>